<evidence type="ECO:0000313" key="1">
    <source>
        <dbReference type="EMBL" id="CAB4180213.1"/>
    </source>
</evidence>
<protein>
    <submittedName>
        <fullName evidence="1">Uncharacterized protein</fullName>
    </submittedName>
</protein>
<organism evidence="1">
    <name type="scientific">uncultured Caudovirales phage</name>
    <dbReference type="NCBI Taxonomy" id="2100421"/>
    <lineage>
        <taxon>Viruses</taxon>
        <taxon>Duplodnaviria</taxon>
        <taxon>Heunggongvirae</taxon>
        <taxon>Uroviricota</taxon>
        <taxon>Caudoviricetes</taxon>
        <taxon>Peduoviridae</taxon>
        <taxon>Maltschvirus</taxon>
        <taxon>Maltschvirus maltsch</taxon>
    </lineage>
</organism>
<reference evidence="1" key="1">
    <citation type="submission" date="2020-05" db="EMBL/GenBank/DDBJ databases">
        <authorList>
            <person name="Chiriac C."/>
            <person name="Salcher M."/>
            <person name="Ghai R."/>
            <person name="Kavagutti S V."/>
        </authorList>
    </citation>
    <scope>NUCLEOTIDE SEQUENCE</scope>
</reference>
<gene>
    <name evidence="1" type="ORF">UFOVP1041_12</name>
</gene>
<accession>A0A6J5Q878</accession>
<dbReference type="EMBL" id="LR796990">
    <property type="protein sequence ID" value="CAB4180213.1"/>
    <property type="molecule type" value="Genomic_DNA"/>
</dbReference>
<proteinExistence type="predicted"/>
<name>A0A6J5Q878_9CAUD</name>
<sequence length="51" mass="5915">MTYTYNILDNDYIERTDELGAISIIPNVETNADYQAYLNKDNPEYGKPLQL</sequence>